<dbReference type="AlphaFoldDB" id="D1AEE5"/>
<keyword evidence="4" id="KW-0804">Transcription</keyword>
<accession>D1AEE5</accession>
<evidence type="ECO:0000259" key="8">
    <source>
        <dbReference type="PROSITE" id="PS50110"/>
    </source>
</evidence>
<dbReference type="PROSITE" id="PS50110">
    <property type="entry name" value="RESPONSE_REGULATORY"/>
    <property type="match status" value="1"/>
</dbReference>
<dbReference type="CDD" id="cd17535">
    <property type="entry name" value="REC_NarL-like"/>
    <property type="match status" value="1"/>
</dbReference>
<dbReference type="GO" id="GO:0000160">
    <property type="term" value="P:phosphorelay signal transduction system"/>
    <property type="evidence" value="ECO:0007669"/>
    <property type="project" value="InterPro"/>
</dbReference>
<feature type="region of interest" description="Disordered" evidence="6">
    <location>
        <begin position="1"/>
        <end position="26"/>
    </location>
</feature>
<dbReference type="Gene3D" id="3.40.50.2300">
    <property type="match status" value="1"/>
</dbReference>
<evidence type="ECO:0000256" key="5">
    <source>
        <dbReference type="PROSITE-ProRule" id="PRU00169"/>
    </source>
</evidence>
<dbReference type="InterPro" id="IPR058245">
    <property type="entry name" value="NreC/VraR/RcsB-like_REC"/>
</dbReference>
<evidence type="ECO:0000259" key="7">
    <source>
        <dbReference type="PROSITE" id="PS50043"/>
    </source>
</evidence>
<dbReference type="GO" id="GO:0003677">
    <property type="term" value="F:DNA binding"/>
    <property type="evidence" value="ECO:0007669"/>
    <property type="project" value="UniProtKB-KW"/>
</dbReference>
<evidence type="ECO:0000256" key="1">
    <source>
        <dbReference type="ARBA" id="ARBA00022553"/>
    </source>
</evidence>
<dbReference type="InterPro" id="IPR039420">
    <property type="entry name" value="WalR-like"/>
</dbReference>
<dbReference type="Pfam" id="PF00072">
    <property type="entry name" value="Response_reg"/>
    <property type="match status" value="1"/>
</dbReference>
<dbReference type="EMBL" id="CP001738">
    <property type="protein sequence ID" value="ACY95761.1"/>
    <property type="molecule type" value="Genomic_DNA"/>
</dbReference>
<evidence type="ECO:0000256" key="4">
    <source>
        <dbReference type="ARBA" id="ARBA00023163"/>
    </source>
</evidence>
<evidence type="ECO:0000313" key="9">
    <source>
        <dbReference type="EMBL" id="ACY95761.1"/>
    </source>
</evidence>
<dbReference type="Proteomes" id="UP000001918">
    <property type="component" value="Chromosome"/>
</dbReference>
<dbReference type="SMART" id="SM00448">
    <property type="entry name" value="REC"/>
    <property type="match status" value="1"/>
</dbReference>
<keyword evidence="10" id="KW-1185">Reference proteome</keyword>
<dbReference type="SUPFAM" id="SSF46894">
    <property type="entry name" value="C-terminal effector domain of the bipartite response regulators"/>
    <property type="match status" value="1"/>
</dbReference>
<protein>
    <submittedName>
        <fullName evidence="9">Two component transcriptional regulator, LuxR family</fullName>
    </submittedName>
</protein>
<evidence type="ECO:0000256" key="2">
    <source>
        <dbReference type="ARBA" id="ARBA00023015"/>
    </source>
</evidence>
<dbReference type="PANTHER" id="PTHR43214:SF24">
    <property type="entry name" value="TRANSCRIPTIONAL REGULATORY PROTEIN NARL-RELATED"/>
    <property type="match status" value="1"/>
</dbReference>
<dbReference type="SMART" id="SM00421">
    <property type="entry name" value="HTH_LUXR"/>
    <property type="match status" value="1"/>
</dbReference>
<dbReference type="PRINTS" id="PR00038">
    <property type="entry name" value="HTHLUXR"/>
</dbReference>
<dbReference type="OrthoDB" id="9808843at2"/>
<dbReference type="InterPro" id="IPR011006">
    <property type="entry name" value="CheY-like_superfamily"/>
</dbReference>
<keyword evidence="2" id="KW-0805">Transcription regulation</keyword>
<dbReference type="PROSITE" id="PS00622">
    <property type="entry name" value="HTH_LUXR_1"/>
    <property type="match status" value="1"/>
</dbReference>
<dbReference type="GO" id="GO:0006355">
    <property type="term" value="P:regulation of DNA-templated transcription"/>
    <property type="evidence" value="ECO:0007669"/>
    <property type="project" value="InterPro"/>
</dbReference>
<proteinExistence type="predicted"/>
<dbReference type="PROSITE" id="PS50043">
    <property type="entry name" value="HTH_LUXR_2"/>
    <property type="match status" value="1"/>
</dbReference>
<gene>
    <name evidence="9" type="ordered locus">Tcur_0154</name>
</gene>
<dbReference type="eggNOG" id="COG2197">
    <property type="taxonomic scope" value="Bacteria"/>
</dbReference>
<dbReference type="InterPro" id="IPR016032">
    <property type="entry name" value="Sig_transdc_resp-reg_C-effctor"/>
</dbReference>
<dbReference type="CDD" id="cd06170">
    <property type="entry name" value="LuxR_C_like"/>
    <property type="match status" value="1"/>
</dbReference>
<feature type="modified residue" description="4-aspartylphosphate" evidence="5">
    <location>
        <position position="85"/>
    </location>
</feature>
<feature type="domain" description="Response regulatory" evidence="8">
    <location>
        <begin position="29"/>
        <end position="150"/>
    </location>
</feature>
<dbReference type="KEGG" id="tcu:Tcur_0154"/>
<evidence type="ECO:0000313" key="10">
    <source>
        <dbReference type="Proteomes" id="UP000001918"/>
    </source>
</evidence>
<evidence type="ECO:0000256" key="3">
    <source>
        <dbReference type="ARBA" id="ARBA00023125"/>
    </source>
</evidence>
<keyword evidence="1 5" id="KW-0597">Phosphoprotein</keyword>
<dbReference type="Pfam" id="PF00196">
    <property type="entry name" value="GerE"/>
    <property type="match status" value="1"/>
</dbReference>
<dbReference type="HOGENOM" id="CLU_000445_90_1_11"/>
<sequence length="244" mass="27030">MTDETAAHPQGRVVSEPAQGRPDGPAKTRILLADDHALVRRGVRLILDGEPDLWVVGEAGDGAEAIEQVRRRAGTPQEVDLAVLDVAMPRMTGLQAARELSRMYPRLRILILTMHDNEQYLFEALKAGAAGYVLKSLADRDLVQACRAAVRGEPFLYPGAISVLIRSYLEQARQGEEPETPLTPREEEILKLVAEGHSSREIADTLFISVKTVERHRANILAKLGMKDRLELTRYAIRTGLIEP</sequence>
<keyword evidence="3" id="KW-0238">DNA-binding</keyword>
<dbReference type="InterPro" id="IPR000792">
    <property type="entry name" value="Tscrpt_reg_LuxR_C"/>
</dbReference>
<dbReference type="RefSeq" id="WP_012850545.1">
    <property type="nucleotide sequence ID" value="NC_013510.1"/>
</dbReference>
<name>D1AEE5_THECD</name>
<dbReference type="InterPro" id="IPR001789">
    <property type="entry name" value="Sig_transdc_resp-reg_receiver"/>
</dbReference>
<organism evidence="9 10">
    <name type="scientific">Thermomonospora curvata (strain ATCC 19995 / DSM 43183 / JCM 3096 / KCTC 9072 / NBRC 15933 / NCIMB 10081 / Henssen B9)</name>
    <dbReference type="NCBI Taxonomy" id="471852"/>
    <lineage>
        <taxon>Bacteria</taxon>
        <taxon>Bacillati</taxon>
        <taxon>Actinomycetota</taxon>
        <taxon>Actinomycetes</taxon>
        <taxon>Streptosporangiales</taxon>
        <taxon>Thermomonosporaceae</taxon>
        <taxon>Thermomonospora</taxon>
    </lineage>
</organism>
<reference evidence="9 10" key="1">
    <citation type="journal article" date="2011" name="Stand. Genomic Sci.">
        <title>Complete genome sequence of Thermomonospora curvata type strain (B9).</title>
        <authorList>
            <person name="Chertkov O."/>
            <person name="Sikorski J."/>
            <person name="Nolan M."/>
            <person name="Lapidus A."/>
            <person name="Lucas S."/>
            <person name="Del Rio T.G."/>
            <person name="Tice H."/>
            <person name="Cheng J.F."/>
            <person name="Goodwin L."/>
            <person name="Pitluck S."/>
            <person name="Liolios K."/>
            <person name="Ivanova N."/>
            <person name="Mavromatis K."/>
            <person name="Mikhailova N."/>
            <person name="Ovchinnikova G."/>
            <person name="Pati A."/>
            <person name="Chen A."/>
            <person name="Palaniappan K."/>
            <person name="Djao O.D."/>
            <person name="Land M."/>
            <person name="Hauser L."/>
            <person name="Chang Y.J."/>
            <person name="Jeffries C.D."/>
            <person name="Brettin T."/>
            <person name="Han C."/>
            <person name="Detter J.C."/>
            <person name="Rohde M."/>
            <person name="Goker M."/>
            <person name="Woyke T."/>
            <person name="Bristow J."/>
            <person name="Eisen J.A."/>
            <person name="Markowitz V."/>
            <person name="Hugenholtz P."/>
            <person name="Klenk H.P."/>
            <person name="Kyrpides N.C."/>
        </authorList>
    </citation>
    <scope>NUCLEOTIDE SEQUENCE [LARGE SCALE GENOMIC DNA]</scope>
    <source>
        <strain evidence="10">ATCC 19995 / DSM 43183 / JCM 3096 / KCTC 9072 / NBRC 15933 / NCIMB 10081 / Henssen B9</strain>
    </source>
</reference>
<dbReference type="PANTHER" id="PTHR43214">
    <property type="entry name" value="TWO-COMPONENT RESPONSE REGULATOR"/>
    <property type="match status" value="1"/>
</dbReference>
<feature type="domain" description="HTH luxR-type" evidence="7">
    <location>
        <begin position="175"/>
        <end position="240"/>
    </location>
</feature>
<dbReference type="STRING" id="471852.Tcur_0154"/>
<evidence type="ECO:0000256" key="6">
    <source>
        <dbReference type="SAM" id="MobiDB-lite"/>
    </source>
</evidence>
<dbReference type="SUPFAM" id="SSF52172">
    <property type="entry name" value="CheY-like"/>
    <property type="match status" value="1"/>
</dbReference>